<accession>A0A7Z9BY25</accession>
<keyword evidence="1" id="KW-0472">Membrane</keyword>
<organism evidence="2 3">
    <name type="scientific">Planktothrix serta PCC 8927</name>
    <dbReference type="NCBI Taxonomy" id="671068"/>
    <lineage>
        <taxon>Bacteria</taxon>
        <taxon>Bacillati</taxon>
        <taxon>Cyanobacteriota</taxon>
        <taxon>Cyanophyceae</taxon>
        <taxon>Oscillatoriophycideae</taxon>
        <taxon>Oscillatoriales</taxon>
        <taxon>Microcoleaceae</taxon>
        <taxon>Planktothrix</taxon>
    </lineage>
</organism>
<evidence type="ECO:0000256" key="1">
    <source>
        <dbReference type="SAM" id="Phobius"/>
    </source>
</evidence>
<dbReference type="EMBL" id="CZCU02000161">
    <property type="protein sequence ID" value="VXD24873.1"/>
    <property type="molecule type" value="Genomic_DNA"/>
</dbReference>
<name>A0A7Z9BY25_9CYAN</name>
<reference evidence="2" key="1">
    <citation type="submission" date="2019-10" db="EMBL/GenBank/DDBJ databases">
        <authorList>
            <consortium name="Genoscope - CEA"/>
            <person name="William W."/>
        </authorList>
    </citation>
    <scope>NUCLEOTIDE SEQUENCE [LARGE SCALE GENOMIC DNA]</scope>
    <source>
        <strain evidence="2">BBR_PRJEB10992</strain>
    </source>
</reference>
<dbReference type="Proteomes" id="UP000184550">
    <property type="component" value="Unassembled WGS sequence"/>
</dbReference>
<evidence type="ECO:0000313" key="2">
    <source>
        <dbReference type="EMBL" id="VXD24873.1"/>
    </source>
</evidence>
<dbReference type="AlphaFoldDB" id="A0A7Z9BY25"/>
<gene>
    <name evidence="2" type="ORF">PL8927_830191</name>
</gene>
<protein>
    <submittedName>
        <fullName evidence="2">Uncharacterized protein</fullName>
    </submittedName>
</protein>
<sequence>MSDRKSFVLNKLKKWFYQEEEKSLQFSKFLKLIVSVLVITIGVSGLKQWGMFQLACRSLQLFRLATEG</sequence>
<evidence type="ECO:0000313" key="3">
    <source>
        <dbReference type="Proteomes" id="UP000184550"/>
    </source>
</evidence>
<proteinExistence type="predicted"/>
<comment type="caution">
    <text evidence="2">The sequence shown here is derived from an EMBL/GenBank/DDBJ whole genome shotgun (WGS) entry which is preliminary data.</text>
</comment>
<keyword evidence="1" id="KW-0812">Transmembrane</keyword>
<dbReference type="RefSeq" id="WP_083626214.1">
    <property type="nucleotide sequence ID" value="NZ_LR734883.1"/>
</dbReference>
<keyword evidence="3" id="KW-1185">Reference proteome</keyword>
<keyword evidence="1" id="KW-1133">Transmembrane helix</keyword>
<feature type="transmembrane region" description="Helical" evidence="1">
    <location>
        <begin position="29"/>
        <end position="46"/>
    </location>
</feature>